<proteinExistence type="inferred from homology"/>
<dbReference type="InterPro" id="IPR036942">
    <property type="entry name" value="Beta-barrel_TonB_sf"/>
</dbReference>
<feature type="chain" id="PRO_5032552138" evidence="12">
    <location>
        <begin position="20"/>
        <end position="594"/>
    </location>
</feature>
<gene>
    <name evidence="15" type="ORF">IRI77_03875</name>
</gene>
<evidence type="ECO:0000256" key="5">
    <source>
        <dbReference type="ARBA" id="ARBA00022729"/>
    </source>
</evidence>
<dbReference type="PANTHER" id="PTHR30069">
    <property type="entry name" value="TONB-DEPENDENT OUTER MEMBRANE RECEPTOR"/>
    <property type="match status" value="1"/>
</dbReference>
<dbReference type="RefSeq" id="WP_194450770.1">
    <property type="nucleotide sequence ID" value="NZ_CP063849.1"/>
</dbReference>
<organism evidence="15 16">
    <name type="scientific">Paludibaculum fermentans</name>
    <dbReference type="NCBI Taxonomy" id="1473598"/>
    <lineage>
        <taxon>Bacteria</taxon>
        <taxon>Pseudomonadati</taxon>
        <taxon>Acidobacteriota</taxon>
        <taxon>Terriglobia</taxon>
        <taxon>Bryobacterales</taxon>
        <taxon>Bryobacteraceae</taxon>
        <taxon>Paludibaculum</taxon>
    </lineage>
</organism>
<evidence type="ECO:0000256" key="8">
    <source>
        <dbReference type="ARBA" id="ARBA00023170"/>
    </source>
</evidence>
<evidence type="ECO:0000313" key="15">
    <source>
        <dbReference type="EMBL" id="QOY89108.1"/>
    </source>
</evidence>
<sequence>MRLFLLCLGLTPACCLLFAQSDPPVLKQSVVVTGTWQPLPLEEADRSIDSLPVRGQTLLFNSFVDLLRLDPSLDLRQRGQNGVQGDLSIRGASFGQTLVLLNGRRLNDPQSGHHNMDLPVPMESIQSIEVLRGTGSTLYGSDAVGGVVNIITAPPEAWQARIRMAAGSFGTNQESATITGLVGPLTQQFTFSRDFSTGFIANRDYRNLAFGSTTRFASKMGSTDLDLGYADKPFGAQDFYGAYPSWERTKTWYSGLRQSLGERTEASFSFRRHTDLFYLYRDNPQRYQNNHIAESWQASVRRREPLGRTMTLFYGVEGFGENINSTNLGVHNRARGTGYVSLDIRALKRFSLTTGVRTESYRGIFDQVSPSIGVGYYATSKFKLRGGVSRAYRLPTFTDLYYKDPANQGNAALQTETAWSTEGGAEYRPTANLRLQTTVFHRRDRNGIDYMSSSPTGPWVAANITRLNFTGVESSAAWRWRHQLFDVSYTGLRGVSELLPGIYTKYSFNYPIHSAVASWTGTLPGSLTARTRIGAMERRARDPYGVWDLYLARNRGPVRPFVQFTNLANTRYQEILSIPLPGRAVLGGVEIVIR</sequence>
<feature type="signal peptide" evidence="12">
    <location>
        <begin position="1"/>
        <end position="19"/>
    </location>
</feature>
<keyword evidence="7 10" id="KW-0472">Membrane</keyword>
<dbReference type="PANTHER" id="PTHR30069:SF29">
    <property type="entry name" value="HEMOGLOBIN AND HEMOGLOBIN-HAPTOGLOBIN-BINDING PROTEIN 1-RELATED"/>
    <property type="match status" value="1"/>
</dbReference>
<dbReference type="PROSITE" id="PS52016">
    <property type="entry name" value="TONB_DEPENDENT_REC_3"/>
    <property type="match status" value="1"/>
</dbReference>
<dbReference type="AlphaFoldDB" id="A0A7S7SLR0"/>
<evidence type="ECO:0000256" key="10">
    <source>
        <dbReference type="PROSITE-ProRule" id="PRU01360"/>
    </source>
</evidence>
<dbReference type="InterPro" id="IPR000531">
    <property type="entry name" value="Beta-barrel_TonB"/>
</dbReference>
<evidence type="ECO:0000256" key="11">
    <source>
        <dbReference type="RuleBase" id="RU003357"/>
    </source>
</evidence>
<reference evidence="15 16" key="1">
    <citation type="submission" date="2020-10" db="EMBL/GenBank/DDBJ databases">
        <title>Complete genome sequence of Paludibaculum fermentans P105T, a facultatively anaerobic acidobacterium capable of dissimilatory Fe(III) reduction.</title>
        <authorList>
            <person name="Dedysh S.N."/>
            <person name="Beletsky A.V."/>
            <person name="Kulichevskaya I.S."/>
            <person name="Mardanov A.V."/>
            <person name="Ravin N.V."/>
        </authorList>
    </citation>
    <scope>NUCLEOTIDE SEQUENCE [LARGE SCALE GENOMIC DNA]</scope>
    <source>
        <strain evidence="15 16">P105</strain>
    </source>
</reference>
<keyword evidence="6 11" id="KW-0798">TonB box</keyword>
<evidence type="ECO:0000259" key="13">
    <source>
        <dbReference type="Pfam" id="PF00593"/>
    </source>
</evidence>
<dbReference type="GO" id="GO:0009279">
    <property type="term" value="C:cell outer membrane"/>
    <property type="evidence" value="ECO:0007669"/>
    <property type="project" value="UniProtKB-SubCell"/>
</dbReference>
<evidence type="ECO:0000256" key="12">
    <source>
        <dbReference type="SAM" id="SignalP"/>
    </source>
</evidence>
<feature type="domain" description="TonB-dependent receptor plug" evidence="14">
    <location>
        <begin position="61"/>
        <end position="147"/>
    </location>
</feature>
<dbReference type="SUPFAM" id="SSF56935">
    <property type="entry name" value="Porins"/>
    <property type="match status" value="1"/>
</dbReference>
<dbReference type="GO" id="GO:0044718">
    <property type="term" value="P:siderophore transmembrane transport"/>
    <property type="evidence" value="ECO:0007669"/>
    <property type="project" value="TreeGrafter"/>
</dbReference>
<evidence type="ECO:0000256" key="2">
    <source>
        <dbReference type="ARBA" id="ARBA00022448"/>
    </source>
</evidence>
<dbReference type="Pfam" id="PF00593">
    <property type="entry name" value="TonB_dep_Rec_b-barrel"/>
    <property type="match status" value="1"/>
</dbReference>
<keyword evidence="3 10" id="KW-1134">Transmembrane beta strand</keyword>
<dbReference type="Gene3D" id="2.40.170.20">
    <property type="entry name" value="TonB-dependent receptor, beta-barrel domain"/>
    <property type="match status" value="1"/>
</dbReference>
<evidence type="ECO:0000256" key="9">
    <source>
        <dbReference type="ARBA" id="ARBA00023237"/>
    </source>
</evidence>
<dbReference type="InterPro" id="IPR037066">
    <property type="entry name" value="Plug_dom_sf"/>
</dbReference>
<dbReference type="KEGG" id="pfer:IRI77_03875"/>
<evidence type="ECO:0000256" key="3">
    <source>
        <dbReference type="ARBA" id="ARBA00022452"/>
    </source>
</evidence>
<accession>A0A7S7SLR0</accession>
<keyword evidence="9 10" id="KW-0998">Cell outer membrane</keyword>
<evidence type="ECO:0000259" key="14">
    <source>
        <dbReference type="Pfam" id="PF07715"/>
    </source>
</evidence>
<keyword evidence="16" id="KW-1185">Reference proteome</keyword>
<dbReference type="Proteomes" id="UP000593892">
    <property type="component" value="Chromosome"/>
</dbReference>
<comment type="subcellular location">
    <subcellularLocation>
        <location evidence="1 10">Cell outer membrane</location>
        <topology evidence="1 10">Multi-pass membrane protein</topology>
    </subcellularLocation>
</comment>
<keyword evidence="8 15" id="KW-0675">Receptor</keyword>
<dbReference type="EMBL" id="CP063849">
    <property type="protein sequence ID" value="QOY89108.1"/>
    <property type="molecule type" value="Genomic_DNA"/>
</dbReference>
<name>A0A7S7SLR0_PALFE</name>
<comment type="similarity">
    <text evidence="10 11">Belongs to the TonB-dependent receptor family.</text>
</comment>
<keyword evidence="2 10" id="KW-0813">Transport</keyword>
<dbReference type="InterPro" id="IPR012910">
    <property type="entry name" value="Plug_dom"/>
</dbReference>
<dbReference type="InterPro" id="IPR039426">
    <property type="entry name" value="TonB-dep_rcpt-like"/>
</dbReference>
<evidence type="ECO:0000256" key="4">
    <source>
        <dbReference type="ARBA" id="ARBA00022692"/>
    </source>
</evidence>
<evidence type="ECO:0000256" key="7">
    <source>
        <dbReference type="ARBA" id="ARBA00023136"/>
    </source>
</evidence>
<dbReference type="Pfam" id="PF07715">
    <property type="entry name" value="Plug"/>
    <property type="match status" value="1"/>
</dbReference>
<dbReference type="GO" id="GO:0015344">
    <property type="term" value="F:siderophore uptake transmembrane transporter activity"/>
    <property type="evidence" value="ECO:0007669"/>
    <property type="project" value="TreeGrafter"/>
</dbReference>
<evidence type="ECO:0000256" key="1">
    <source>
        <dbReference type="ARBA" id="ARBA00004571"/>
    </source>
</evidence>
<feature type="domain" description="TonB-dependent receptor-like beta-barrel" evidence="13">
    <location>
        <begin position="212"/>
        <end position="551"/>
    </location>
</feature>
<protein>
    <submittedName>
        <fullName evidence="15">TonB-dependent receptor</fullName>
    </submittedName>
</protein>
<keyword evidence="5 12" id="KW-0732">Signal</keyword>
<evidence type="ECO:0000313" key="16">
    <source>
        <dbReference type="Proteomes" id="UP000593892"/>
    </source>
</evidence>
<dbReference type="Gene3D" id="2.170.130.10">
    <property type="entry name" value="TonB-dependent receptor, plug domain"/>
    <property type="match status" value="1"/>
</dbReference>
<keyword evidence="4 10" id="KW-0812">Transmembrane</keyword>
<evidence type="ECO:0000256" key="6">
    <source>
        <dbReference type="ARBA" id="ARBA00023077"/>
    </source>
</evidence>